<dbReference type="Proteomes" id="UP000285456">
    <property type="component" value="Unassembled WGS sequence"/>
</dbReference>
<comment type="caution">
    <text evidence="2">The sequence shown here is derived from an EMBL/GenBank/DDBJ whole genome shotgun (WGS) entry which is preliminary data.</text>
</comment>
<name>A0A417YHA2_9BACI</name>
<dbReference type="AlphaFoldDB" id="A0A417YHA2"/>
<feature type="domain" description="Regulatory protein YycH" evidence="1">
    <location>
        <begin position="4"/>
        <end position="438"/>
    </location>
</feature>
<organism evidence="2 3">
    <name type="scientific">Oceanobacillus profundus</name>
    <dbReference type="NCBI Taxonomy" id="372463"/>
    <lineage>
        <taxon>Bacteria</taxon>
        <taxon>Bacillati</taxon>
        <taxon>Bacillota</taxon>
        <taxon>Bacilli</taxon>
        <taxon>Bacillales</taxon>
        <taxon>Bacillaceae</taxon>
        <taxon>Oceanobacillus</taxon>
    </lineage>
</organism>
<dbReference type="RefSeq" id="WP_118889316.1">
    <property type="nucleotide sequence ID" value="NZ_PHUT01000006.1"/>
</dbReference>
<evidence type="ECO:0000313" key="2">
    <source>
        <dbReference type="EMBL" id="RHW32265.1"/>
    </source>
</evidence>
<dbReference type="Pfam" id="PF07435">
    <property type="entry name" value="YycH"/>
    <property type="match status" value="1"/>
</dbReference>
<protein>
    <recommendedName>
        <fullName evidence="1">Regulatory protein YycH domain-containing protein</fullName>
    </recommendedName>
</protein>
<evidence type="ECO:0000313" key="3">
    <source>
        <dbReference type="Proteomes" id="UP000285456"/>
    </source>
</evidence>
<dbReference type="Gene3D" id="3.30.310.160">
    <property type="entry name" value="YycH protein, domain 2"/>
    <property type="match status" value="1"/>
</dbReference>
<dbReference type="OrthoDB" id="2382185at2"/>
<accession>A0A417YHA2</accession>
<dbReference type="CDD" id="cd15787">
    <property type="entry name" value="YycH_N"/>
    <property type="match status" value="1"/>
</dbReference>
<evidence type="ECO:0000259" key="1">
    <source>
        <dbReference type="Pfam" id="PF07435"/>
    </source>
</evidence>
<dbReference type="InterPro" id="IPR042274">
    <property type="entry name" value="YycH/YycI_2"/>
</dbReference>
<sequence>MKLETAKTLILIVLIGTSLLLTLGTGSIKSSQTALNNETIDEVDIGGTEENRRSIIEPMDIILHANGSYYGFKDPTEREILYNRMNSWSLSDVTIQSVANRTPSDYEVEIIFPEKFPVELLGSSIFKLADEDVHLPENALFERIYIKFDENTATLLVELVTDDGGLVTGKITDTNDFNHLWSYMDGFDLDTFRLYTLMDEGGKDIYLPTGEIVLPKKIMSFQRINPPDMRDVLFDTPSVVSESRTPEIGESYFTDSRQLRVDENGIGMEYINILTEDNNTDPLLSPTTLLDRSILQINNHKGWTSDYRLAEMNTMQGLINYRMYFEGYPVFNNDNMSMIEQQLNSQQLTKYNRPLILFAPSVINETPVELASGEVIKNNILNPDHSDYSIENIQAVTLGYRLNIDTDFSYNENVELEPVWYIKYNGRWIQHTFNEPAKPEGGD</sequence>
<keyword evidence="3" id="KW-1185">Reference proteome</keyword>
<dbReference type="EMBL" id="QWEH01000006">
    <property type="protein sequence ID" value="RHW32265.1"/>
    <property type="molecule type" value="Genomic_DNA"/>
</dbReference>
<gene>
    <name evidence="2" type="ORF">D1B32_10900</name>
</gene>
<reference evidence="2 3" key="1">
    <citation type="journal article" date="2007" name="Int. J. Syst. Evol. Microbiol.">
        <title>Oceanobacillus profundus sp. nov., isolated from a deep-sea sediment core.</title>
        <authorList>
            <person name="Kim Y.G."/>
            <person name="Choi D.H."/>
            <person name="Hyun S."/>
            <person name="Cho B.C."/>
        </authorList>
    </citation>
    <scope>NUCLEOTIDE SEQUENCE [LARGE SCALE GENOMIC DNA]</scope>
    <source>
        <strain evidence="2 3">DSM 18246</strain>
    </source>
</reference>
<dbReference type="InterPro" id="IPR009996">
    <property type="entry name" value="YycH"/>
</dbReference>
<proteinExistence type="predicted"/>